<dbReference type="Proteomes" id="UP000236547">
    <property type="component" value="Unassembled WGS sequence"/>
</dbReference>
<proteinExistence type="predicted"/>
<organism evidence="3 4">
    <name type="scientific">Vibrio diazotrophicus</name>
    <dbReference type="NCBI Taxonomy" id="685"/>
    <lineage>
        <taxon>Bacteria</taxon>
        <taxon>Pseudomonadati</taxon>
        <taxon>Pseudomonadota</taxon>
        <taxon>Gammaproteobacteria</taxon>
        <taxon>Vibrionales</taxon>
        <taxon>Vibrionaceae</taxon>
        <taxon>Vibrio</taxon>
    </lineage>
</organism>
<gene>
    <name evidence="3" type="ORF">C1O25_14775</name>
</gene>
<dbReference type="SUPFAM" id="SSF53850">
    <property type="entry name" value="Periplasmic binding protein-like II"/>
    <property type="match status" value="1"/>
</dbReference>
<evidence type="ECO:0000256" key="1">
    <source>
        <dbReference type="ARBA" id="ARBA00022729"/>
    </source>
</evidence>
<dbReference type="EMBL" id="POSM01000022">
    <property type="protein sequence ID" value="PNH99884.1"/>
    <property type="molecule type" value="Genomic_DNA"/>
</dbReference>
<reference evidence="3 4" key="1">
    <citation type="submission" date="2018-01" db="EMBL/GenBank/DDBJ databases">
        <title>Draft genome sequences of six Vibrio diazotrophicus strains isolated from deep-sea sediments of the Baltic Sea.</title>
        <authorList>
            <person name="Castillo D."/>
            <person name="Vandieken V."/>
            <person name="Chiang O."/>
            <person name="Middelboe M."/>
        </authorList>
    </citation>
    <scope>NUCLEOTIDE SEQUENCE [LARGE SCALE GENOMIC DNA]</scope>
    <source>
        <strain evidence="3 4">65.10M</strain>
    </source>
</reference>
<keyword evidence="1 2" id="KW-0732">Signal</keyword>
<dbReference type="Gene3D" id="3.40.190.10">
    <property type="entry name" value="Periplasmic binding protein-like II"/>
    <property type="match status" value="2"/>
</dbReference>
<keyword evidence="4" id="KW-1185">Reference proteome</keyword>
<feature type="chain" id="PRO_5046208059" evidence="2">
    <location>
        <begin position="21"/>
        <end position="426"/>
    </location>
</feature>
<feature type="signal peptide" evidence="2">
    <location>
        <begin position="1"/>
        <end position="20"/>
    </location>
</feature>
<accession>A0ABX4WB31</accession>
<evidence type="ECO:0000313" key="4">
    <source>
        <dbReference type="Proteomes" id="UP000236547"/>
    </source>
</evidence>
<evidence type="ECO:0000313" key="3">
    <source>
        <dbReference type="EMBL" id="PNH99884.1"/>
    </source>
</evidence>
<dbReference type="PANTHER" id="PTHR30006:SF25">
    <property type="entry name" value="PHOSPHOGLYCERATE TRANSPORT REGULATORY PROTEIN PGTC"/>
    <property type="match status" value="1"/>
</dbReference>
<name>A0ABX4WB31_VIBDI</name>
<dbReference type="Pfam" id="PF13343">
    <property type="entry name" value="SBP_bac_6"/>
    <property type="match status" value="1"/>
</dbReference>
<protein>
    <submittedName>
        <fullName evidence="3">ABC transporter substrate-binding protein</fullName>
    </submittedName>
</protein>
<evidence type="ECO:0000256" key="2">
    <source>
        <dbReference type="SAM" id="SignalP"/>
    </source>
</evidence>
<dbReference type="PANTHER" id="PTHR30006">
    <property type="entry name" value="THIAMINE-BINDING PERIPLASMIC PROTEIN-RELATED"/>
    <property type="match status" value="1"/>
</dbReference>
<sequence length="426" mass="48102">MISRTVVLGIALLSVSLANAQDKELVILTTFSREPLLPLIDEFSKQYQDVDVQVVHRRAQSSVQMLSKSYIQNIDIVLSSSPYLMQHLAENGRLTTLPERFQAPEWLRPYMLPPAGQVVTIGYSGAGIVWNRDYLQTHQLPKPKQFSDLTSPVYFGHLTMSTPARSGTTQLMVESILAKYGWQEGWRLLTNIGANMATISSRSFGVSDYVAKGQFGIGPTIDSYALILERKFDHVEFAYDESFTLMPTYVGLVKQQHNDIYAKAFIDLLMSKAVQTNMDSNDFAKHGLSDNSLFNDRFTRLSVATLIQREDCMNLLFDLMISKRLPALKDTWLSLINARKHYQDNPQVLAQIKQIEQQIFSVPISEKELDAVVNQISPLADVSDDSQQAAKTMLLTELSHSWKKQIDANQQQANEHLKSLLRVTTP</sequence>
<comment type="caution">
    <text evidence="3">The sequence shown here is derived from an EMBL/GenBank/DDBJ whole genome shotgun (WGS) entry which is preliminary data.</text>
</comment>